<protein>
    <submittedName>
        <fullName evidence="1">Uncharacterized protein</fullName>
    </submittedName>
</protein>
<sequence length="1119" mass="121976">MVMAHFVENFWGEKNSGFDVLYHNMKHGQISTKELADFVRERATIEEAYSRSMTKLAKSASNYSQLGTFAPVWDVFKTSTEKLANCHLDLVRKLQELIKEVQKYGEEQMKSHKKTKEEVAGTLEAVQAIQSITQALQKSKENYNAKCVEQERLKKEGATQREIEKAAVKSKKATDTYKLYVEKYALAKADFEQKMTETTQKFQDIEQTHLIHIKEIIGSLSNAIKEIHLQIGQVHEEFINNMANTTVESLIQKFAESKGTGKERPGLIEFEECDPASAVEGIKPRKRKTFGLPGIIKKEKDAESVECPDADSLNIPDVDEEGYSIKPEANQNDILLPSGDSDSEDEEPKKYRIEIKPVHPNNSHHTMASLDELKVSIGNITLSPAVSRHSPVQMNRNSSSEELTKSKPSAASNEKGTSDLLAWDPLFGPSLDSSSSASLTSSSSSARPATPLSVGTIVPPPRPASRPKLTSGKLCGINEIPRPFSPPVTSNTSLPPAAPLARAESSSSISSSASLSAANTPTVGVSRGPSPVSLGNQDTLPVAIALTESVNAYFKGADPTKCIVKITGDMTISFPSGVIKVFTSNPSPPVLCFRVKNISRLEQILPNAQLVFSDPSQCDSNTKDFWMNMQAVTVYLKKLSEQNPAASYYNVDVLKYQVSSNGIQSTPLNLATYWKCSAGTTDLRVDYKYNPEAMMAPSVLSNIQVVVPVDGGVTNMQSLPPAIWNAEQMKAFWKLSGISEKSDNGGSGSLRAKFDLSEGPSKPTTLAVQFLSEGSTLSGVDTELVGTGYRLSLVKKRFATELLNTHIPPTSGKGPLLAMSPAAAAEPDGVQGDRHVSKLIFFLFVIGAILLCVGVLLSIFGFQACQYETFPDCSMVLKIAGPACAVVGLGAVILARSRARLQQTEERLRGNNQRDSDRPFLCGESRQFVQCLIFGFLFLTSGMLISVLGIWVPGCSSNWMQEPLNETDTADSEPQICGFLSLQILGPLIVLVGLCFFVVAHVKKRNDLNGAQDASESEERQTQSLEPIQVTVEAETAFEQQRRFTQQLTFEELKLSQTPEGQGAASERDCESIYTISGTASSSEPSHTLHLLSELPPRYEEKETAATTSLSPSSEPSPP</sequence>
<dbReference type="Proteomes" id="UP001057279">
    <property type="component" value="Linkage Group LG14"/>
</dbReference>
<proteinExistence type="predicted"/>
<comment type="caution">
    <text evidence="1">The sequence shown here is derived from an EMBL/GenBank/DDBJ whole genome shotgun (WGS) entry which is preliminary data.</text>
</comment>
<name>A0ACB9UNM8_9CETA</name>
<dbReference type="EMBL" id="CM043039">
    <property type="protein sequence ID" value="KAI4574100.1"/>
    <property type="molecule type" value="Genomic_DNA"/>
</dbReference>
<gene>
    <name evidence="1" type="ORF">MJG53_012276</name>
</gene>
<reference evidence="1" key="1">
    <citation type="submission" date="2022-03" db="EMBL/GenBank/DDBJ databases">
        <title>Genomic analyses of argali, domestic sheep and their hybrids provide insights into chromosomal evolution, heterosis and genetic basis of agronomic traits.</title>
        <authorList>
            <person name="Li M."/>
        </authorList>
    </citation>
    <scope>NUCLEOTIDE SEQUENCE</scope>
    <source>
        <strain evidence="1">F1 hybrid</strain>
    </source>
</reference>
<keyword evidence="2" id="KW-1185">Reference proteome</keyword>
<accession>A0ACB9UNM8</accession>
<organism evidence="1 2">
    <name type="scientific">Ovis ammon polii x Ovis aries</name>
    <dbReference type="NCBI Taxonomy" id="2918886"/>
    <lineage>
        <taxon>Eukaryota</taxon>
        <taxon>Metazoa</taxon>
        <taxon>Chordata</taxon>
        <taxon>Craniata</taxon>
        <taxon>Vertebrata</taxon>
        <taxon>Euteleostomi</taxon>
        <taxon>Mammalia</taxon>
        <taxon>Eutheria</taxon>
        <taxon>Laurasiatheria</taxon>
        <taxon>Artiodactyla</taxon>
        <taxon>Ruminantia</taxon>
        <taxon>Pecora</taxon>
        <taxon>Bovidae</taxon>
        <taxon>Caprinae</taxon>
        <taxon>Ovis</taxon>
    </lineage>
</organism>
<evidence type="ECO:0000313" key="1">
    <source>
        <dbReference type="EMBL" id="KAI4574100.1"/>
    </source>
</evidence>
<evidence type="ECO:0000313" key="2">
    <source>
        <dbReference type="Proteomes" id="UP001057279"/>
    </source>
</evidence>